<proteinExistence type="inferred from homology"/>
<protein>
    <recommendedName>
        <fullName evidence="8">Alpha-glucosidase</fullName>
    </recommendedName>
</protein>
<dbReference type="Pfam" id="PF21365">
    <property type="entry name" value="Glyco_hydro_31_3rd"/>
    <property type="match status" value="1"/>
</dbReference>
<feature type="chain" id="PRO_5046575424" description="Alpha-glucosidase" evidence="2">
    <location>
        <begin position="19"/>
        <end position="1162"/>
    </location>
</feature>
<dbReference type="InterPro" id="IPR029058">
    <property type="entry name" value="AB_hydrolase_fold"/>
</dbReference>
<dbReference type="InterPro" id="IPR013783">
    <property type="entry name" value="Ig-like_fold"/>
</dbReference>
<dbReference type="InterPro" id="IPR017853">
    <property type="entry name" value="GH"/>
</dbReference>
<sequence length="1162" mass="132310">MKQLTYILCLLLFQTTFAQVTIVVEQVPKETPENASIFISGDFEGWSGGQKAYQLELQDGRYTITLPQSEGTINFKFTQGAWSSVECDKKGFAIENRSYTFGSKPDTLKLKIVGWDNLFDVENASTVTKQVTVLSDTFNMPQLNRKRRVWLYLPADYQTSNQSYPVVYMHDGQNLFDKKTSSYSNEWSVDETLDKLFRNKNLKLIVVGIDNGADKRLDEYSPFKNEKYGGGEGDAYLEFIVNTLKPYIDANYNTLKDKKHTAIFGSSMGGLISHYAALKYPNVFGKIGVYSPAFWFAPEIENYTKSHANLNDTKMYFLAGGKEGKKAGFDEISQTVKDMNQMISVLKNNGFSAENIRSKVVPDGKHNETLWRENFEEAITWLFQDAIKTREFVNASFNNNELNVKVSDGSYNIQFFTSKIAETTFLPKGETARAKPSHAVVLNKGFSDIQFSETNSEVTLKSKDLSVLITKSPFNISYWKDGKEVISEKNGYKKNDAFETIQFSLTPDEVLYGAGTRALGMNRRGHRLQLYNKAHYGYETTSELMNFTLPIVMSSKQYMVHFDNAPIGYLDLDSKGDNTLTYETISGRKTYQVIVGDSWYDVIDNYTDLTGKQPMLPRWALGNFSSRFGYHSQEETLKTIDAFRKEHIPVDAVILDLYWFGKEVMGTMGNLEFHRDSFPNPKQMIKELQGKNVETILITEPFILTTSNRWNEAVTNNVLAKDSLGNPATYDFFFGNTGLVDVYSKSGYNWFKGINKDLLNLGVTGIWGDLGEPEVHPFSVIHATGTADEVHNTFGHDWAKLVQDAFHEALPNQRPFILMRAGYSGSQRYGLVPWSGDVNRTWGGLQSQPEIALQMGMQGLAYMHSDLGGFAGANLDDELYVRWLQYGVFQPIYRPHAQEDVPSEPVFRSEKVKALAKQAIELRYKLLPYNYNLMFENNQTGAPLMRPLFFEECKDILYSDDTAYLWGSDILVSPVTYAGAKNQVIYLPKTSNWFDFYSDELYKGGHPINYEIKENSIPTFVRGGSFIPMAKPMQSTKTYNGSVLELHYYYDKDVGNSDYQMYNDNGSTINAFEKGNYEILEFKSESNQRYLEFEFNAEIGKHFSSEIKEIELVIHNISKTPKTIKVGSQKVEGDYNINNETLRLDVIWDTTTEKEIKIKLNK</sequence>
<accession>A0ABN1JG40</accession>
<evidence type="ECO:0000313" key="7">
    <source>
        <dbReference type="Proteomes" id="UP001500736"/>
    </source>
</evidence>
<feature type="signal peptide" evidence="2">
    <location>
        <begin position="1"/>
        <end position="18"/>
    </location>
</feature>
<evidence type="ECO:0000259" key="5">
    <source>
        <dbReference type="Pfam" id="PF21365"/>
    </source>
</evidence>
<dbReference type="Gene3D" id="2.60.40.1180">
    <property type="entry name" value="Golgi alpha-mannosidase II"/>
    <property type="match status" value="2"/>
</dbReference>
<dbReference type="Pfam" id="PF01055">
    <property type="entry name" value="Glyco_hydro_31_2nd"/>
    <property type="match status" value="1"/>
</dbReference>
<dbReference type="Pfam" id="PF00756">
    <property type="entry name" value="Esterase"/>
    <property type="match status" value="1"/>
</dbReference>
<dbReference type="Gene3D" id="3.20.20.80">
    <property type="entry name" value="Glycosidases"/>
    <property type="match status" value="1"/>
</dbReference>
<dbReference type="InterPro" id="IPR011013">
    <property type="entry name" value="Gal_mutarotase_sf_dom"/>
</dbReference>
<evidence type="ECO:0000313" key="6">
    <source>
        <dbReference type="EMBL" id="GAA0739019.1"/>
    </source>
</evidence>
<dbReference type="InterPro" id="IPR051816">
    <property type="entry name" value="Glycosyl_Hydrolase_31"/>
</dbReference>
<dbReference type="InterPro" id="IPR000322">
    <property type="entry name" value="Glyco_hydro_31_TIM"/>
</dbReference>
<comment type="similarity">
    <text evidence="1">Belongs to the glycosyl hydrolase 31 family.</text>
</comment>
<dbReference type="RefSeq" id="WP_343795903.1">
    <property type="nucleotide sequence ID" value="NZ_BAAAGF010000001.1"/>
</dbReference>
<dbReference type="SUPFAM" id="SSF51011">
    <property type="entry name" value="Glycosyl hydrolase domain"/>
    <property type="match status" value="1"/>
</dbReference>
<evidence type="ECO:0008006" key="8">
    <source>
        <dbReference type="Google" id="ProtNLM"/>
    </source>
</evidence>
<dbReference type="InterPro" id="IPR025887">
    <property type="entry name" value="Glyco_hydro_31_N_dom"/>
</dbReference>
<evidence type="ECO:0000259" key="4">
    <source>
        <dbReference type="Pfam" id="PF13802"/>
    </source>
</evidence>
<dbReference type="InterPro" id="IPR013780">
    <property type="entry name" value="Glyco_hydro_b"/>
</dbReference>
<organism evidence="6 7">
    <name type="scientific">Gaetbulibacter jejuensis</name>
    <dbReference type="NCBI Taxonomy" id="584607"/>
    <lineage>
        <taxon>Bacteria</taxon>
        <taxon>Pseudomonadati</taxon>
        <taxon>Bacteroidota</taxon>
        <taxon>Flavobacteriia</taxon>
        <taxon>Flavobacteriales</taxon>
        <taxon>Flavobacteriaceae</taxon>
        <taxon>Gaetbulibacter</taxon>
    </lineage>
</organism>
<dbReference type="SUPFAM" id="SSF74650">
    <property type="entry name" value="Galactose mutarotase-like"/>
    <property type="match status" value="1"/>
</dbReference>
<keyword evidence="7" id="KW-1185">Reference proteome</keyword>
<evidence type="ECO:0000256" key="1">
    <source>
        <dbReference type="ARBA" id="ARBA00007806"/>
    </source>
</evidence>
<dbReference type="SUPFAM" id="SSF51445">
    <property type="entry name" value="(Trans)glycosidases"/>
    <property type="match status" value="1"/>
</dbReference>
<gene>
    <name evidence="6" type="ORF">GCM10009431_07550</name>
</gene>
<dbReference type="Gene3D" id="2.60.40.10">
    <property type="entry name" value="Immunoglobulins"/>
    <property type="match status" value="1"/>
</dbReference>
<dbReference type="InterPro" id="IPR000801">
    <property type="entry name" value="Esterase-like"/>
</dbReference>
<reference evidence="7" key="1">
    <citation type="journal article" date="2019" name="Int. J. Syst. Evol. Microbiol.">
        <title>The Global Catalogue of Microorganisms (GCM) 10K type strain sequencing project: providing services to taxonomists for standard genome sequencing and annotation.</title>
        <authorList>
            <consortium name="The Broad Institute Genomics Platform"/>
            <consortium name="The Broad Institute Genome Sequencing Center for Infectious Disease"/>
            <person name="Wu L."/>
            <person name="Ma J."/>
        </authorList>
    </citation>
    <scope>NUCLEOTIDE SEQUENCE [LARGE SCALE GENOMIC DNA]</scope>
    <source>
        <strain evidence="7">JCM 15976</strain>
    </source>
</reference>
<feature type="domain" description="Glycoside hydrolase family 31 TIM barrel" evidence="3">
    <location>
        <begin position="614"/>
        <end position="933"/>
    </location>
</feature>
<name>A0ABN1JG40_9FLAO</name>
<evidence type="ECO:0000259" key="3">
    <source>
        <dbReference type="Pfam" id="PF01055"/>
    </source>
</evidence>
<dbReference type="Proteomes" id="UP001500736">
    <property type="component" value="Unassembled WGS sequence"/>
</dbReference>
<dbReference type="Gene3D" id="2.60.40.1760">
    <property type="entry name" value="glycosyl hydrolase (family 31)"/>
    <property type="match status" value="1"/>
</dbReference>
<dbReference type="EMBL" id="BAAAGF010000001">
    <property type="protein sequence ID" value="GAA0739019.1"/>
    <property type="molecule type" value="Genomic_DNA"/>
</dbReference>
<comment type="caution">
    <text evidence="6">The sequence shown here is derived from an EMBL/GenBank/DDBJ whole genome shotgun (WGS) entry which is preliminary data.</text>
</comment>
<dbReference type="Pfam" id="PF13802">
    <property type="entry name" value="Gal_mutarotas_2"/>
    <property type="match status" value="1"/>
</dbReference>
<dbReference type="Gene3D" id="3.40.50.1820">
    <property type="entry name" value="alpha/beta hydrolase"/>
    <property type="match status" value="1"/>
</dbReference>
<feature type="domain" description="Glycosyl hydrolase family 31 C-terminal" evidence="5">
    <location>
        <begin position="941"/>
        <end position="1027"/>
    </location>
</feature>
<dbReference type="PANTHER" id="PTHR43863">
    <property type="entry name" value="HYDROLASE, PUTATIVE (AFU_ORTHOLOGUE AFUA_1G03140)-RELATED"/>
    <property type="match status" value="1"/>
</dbReference>
<evidence type="ECO:0000256" key="2">
    <source>
        <dbReference type="SAM" id="SignalP"/>
    </source>
</evidence>
<dbReference type="PANTHER" id="PTHR43863:SF2">
    <property type="entry name" value="MALTASE-GLUCOAMYLASE"/>
    <property type="match status" value="1"/>
</dbReference>
<feature type="domain" description="Glycoside hydrolase family 31 N-terminal" evidence="4">
    <location>
        <begin position="412"/>
        <end position="570"/>
    </location>
</feature>
<dbReference type="CDD" id="cd14752">
    <property type="entry name" value="GH31_N"/>
    <property type="match status" value="1"/>
</dbReference>
<keyword evidence="2" id="KW-0732">Signal</keyword>
<dbReference type="InterPro" id="IPR048395">
    <property type="entry name" value="Glyco_hydro_31_C"/>
</dbReference>
<dbReference type="SUPFAM" id="SSF53474">
    <property type="entry name" value="alpha/beta-Hydrolases"/>
    <property type="match status" value="1"/>
</dbReference>